<gene>
    <name evidence="4" type="ORF">APICC_05381</name>
</gene>
<dbReference type="Pfam" id="PF15323">
    <property type="entry name" value="Ashwin"/>
    <property type="match status" value="1"/>
</dbReference>
<dbReference type="Proteomes" id="UP000242457">
    <property type="component" value="Unassembled WGS sequence"/>
</dbReference>
<dbReference type="OrthoDB" id="10071059at2759"/>
<dbReference type="PROSITE" id="PS00233">
    <property type="entry name" value="CHIT_BIND_RR_1"/>
    <property type="match status" value="1"/>
</dbReference>
<accession>A0A2A3E1N2</accession>
<dbReference type="PANTHER" id="PTHR12236:SF94">
    <property type="entry name" value="CCP84AA-RELATED"/>
    <property type="match status" value="1"/>
</dbReference>
<evidence type="ECO:0000256" key="1">
    <source>
        <dbReference type="ARBA" id="ARBA00022460"/>
    </source>
</evidence>
<dbReference type="InterPro" id="IPR051217">
    <property type="entry name" value="Insect_Cuticle_Struc_Prot"/>
</dbReference>
<evidence type="ECO:0000313" key="5">
    <source>
        <dbReference type="Proteomes" id="UP000242457"/>
    </source>
</evidence>
<evidence type="ECO:0000256" key="3">
    <source>
        <dbReference type="PROSITE-ProRule" id="PRU00497"/>
    </source>
</evidence>
<keyword evidence="5" id="KW-1185">Reference proteome</keyword>
<dbReference type="Pfam" id="PF00379">
    <property type="entry name" value="Chitin_bind_4"/>
    <property type="match status" value="1"/>
</dbReference>
<dbReference type="PROSITE" id="PS51155">
    <property type="entry name" value="CHIT_BIND_RR_2"/>
    <property type="match status" value="1"/>
</dbReference>
<dbReference type="PANTHER" id="PTHR12236">
    <property type="entry name" value="STRUCTURAL CONTITUENT OF CUTICLE"/>
    <property type="match status" value="1"/>
</dbReference>
<dbReference type="InterPro" id="IPR024887">
    <property type="entry name" value="Ashwin"/>
</dbReference>
<organism evidence="4 5">
    <name type="scientific">Apis cerana cerana</name>
    <name type="common">Oriental honeybee</name>
    <dbReference type="NCBI Taxonomy" id="94128"/>
    <lineage>
        <taxon>Eukaryota</taxon>
        <taxon>Metazoa</taxon>
        <taxon>Ecdysozoa</taxon>
        <taxon>Arthropoda</taxon>
        <taxon>Hexapoda</taxon>
        <taxon>Insecta</taxon>
        <taxon>Pterygota</taxon>
        <taxon>Neoptera</taxon>
        <taxon>Endopterygota</taxon>
        <taxon>Hymenoptera</taxon>
        <taxon>Apocrita</taxon>
        <taxon>Aculeata</taxon>
        <taxon>Apoidea</taxon>
        <taxon>Anthophila</taxon>
        <taxon>Apidae</taxon>
        <taxon>Apis</taxon>
    </lineage>
</organism>
<dbReference type="AlphaFoldDB" id="A0A2A3E1N2"/>
<dbReference type="GO" id="GO:0031012">
    <property type="term" value="C:extracellular matrix"/>
    <property type="evidence" value="ECO:0007669"/>
    <property type="project" value="TreeGrafter"/>
</dbReference>
<dbReference type="GO" id="GO:0048598">
    <property type="term" value="P:embryonic morphogenesis"/>
    <property type="evidence" value="ECO:0007669"/>
    <property type="project" value="InterPro"/>
</dbReference>
<dbReference type="InterPro" id="IPR031311">
    <property type="entry name" value="CHIT_BIND_RR_consensus"/>
</dbReference>
<dbReference type="PRINTS" id="PR00947">
    <property type="entry name" value="CUTICLE"/>
</dbReference>
<dbReference type="GO" id="GO:0005615">
    <property type="term" value="C:extracellular space"/>
    <property type="evidence" value="ECO:0007669"/>
    <property type="project" value="TreeGrafter"/>
</dbReference>
<keyword evidence="2" id="KW-0677">Repeat</keyword>
<proteinExistence type="predicted"/>
<sequence length="267" mass="29949">MSILGMYELTHPESLSDSELKEILENRCIDFSDYKNLSRFELIELYKRVALPLPQRQSESTQNSGIKGHNETTHFDNELYKNSISLNGTNSTKIYINETTKMPESSYMRSKSSTNEIKQTSKKIRLNNSNNFTKCNGIDKHVIDEKYDRIIIVLAIGVIAICKGSAVSLPAVAKLASVNSEFNYDPHPQYTYAYDVQDSLTGDSKSQQETRNGDIVSGSYSFIEADGTRRIVEYTADPVNGFNAVVHREPLAIIKPAVKVVPVAFHP</sequence>
<dbReference type="InterPro" id="IPR000618">
    <property type="entry name" value="Insect_cuticle"/>
</dbReference>
<evidence type="ECO:0000313" key="4">
    <source>
        <dbReference type="EMBL" id="PBC25166.1"/>
    </source>
</evidence>
<keyword evidence="1 3" id="KW-0193">Cuticle</keyword>
<dbReference type="EMBL" id="KZ288499">
    <property type="protein sequence ID" value="PBC25166.1"/>
    <property type="molecule type" value="Genomic_DNA"/>
</dbReference>
<reference evidence="4 5" key="1">
    <citation type="submission" date="2014-07" db="EMBL/GenBank/DDBJ databases">
        <title>Genomic and transcriptomic analysis on Apis cerana provide comprehensive insights into honey bee biology.</title>
        <authorList>
            <person name="Diao Q."/>
            <person name="Sun L."/>
            <person name="Zheng H."/>
            <person name="Zheng H."/>
            <person name="Xu S."/>
            <person name="Wang S."/>
            <person name="Zeng Z."/>
            <person name="Hu F."/>
            <person name="Su S."/>
            <person name="Wu J."/>
        </authorList>
    </citation>
    <scope>NUCLEOTIDE SEQUENCE [LARGE SCALE GENOMIC DNA]</scope>
    <source>
        <tissue evidence="4">Pupae without intestine</tissue>
    </source>
</reference>
<evidence type="ECO:0000256" key="2">
    <source>
        <dbReference type="ARBA" id="ARBA00022737"/>
    </source>
</evidence>
<dbReference type="GO" id="GO:0072669">
    <property type="term" value="C:tRNA-splicing ligase complex"/>
    <property type="evidence" value="ECO:0007669"/>
    <property type="project" value="InterPro"/>
</dbReference>
<name>A0A2A3E1N2_APICC</name>
<protein>
    <submittedName>
        <fullName evidence="4">Larval cuticle protein A3A</fullName>
    </submittedName>
</protein>
<dbReference type="STRING" id="94128.A0A2A3E1N2"/>
<dbReference type="GO" id="GO:0042302">
    <property type="term" value="F:structural constituent of cuticle"/>
    <property type="evidence" value="ECO:0007669"/>
    <property type="project" value="UniProtKB-UniRule"/>
</dbReference>